<dbReference type="InterPro" id="IPR045857">
    <property type="entry name" value="O16G_dom_2"/>
</dbReference>
<dbReference type="PANTHER" id="PTHR10357:SF179">
    <property type="entry name" value="NEUTRAL AND BASIC AMINO ACID TRANSPORT PROTEIN RBAT"/>
    <property type="match status" value="1"/>
</dbReference>
<proteinExistence type="inferred from homology"/>
<evidence type="ECO:0000256" key="1">
    <source>
        <dbReference type="ARBA" id="ARBA00008061"/>
    </source>
</evidence>
<dbReference type="GO" id="GO:0009313">
    <property type="term" value="P:oligosaccharide catabolic process"/>
    <property type="evidence" value="ECO:0007669"/>
    <property type="project" value="TreeGrafter"/>
</dbReference>
<dbReference type="CDD" id="cd11333">
    <property type="entry name" value="AmyAc_SI_OligoGlu_DGase"/>
    <property type="match status" value="1"/>
</dbReference>
<dbReference type="RefSeq" id="WP_077685039.1">
    <property type="nucleotide sequence ID" value="NZ_CP019606.1"/>
</dbReference>
<sequence length="656" mass="73405">MTPRPLTRRDRLSDVYATPVGRDAIDKLLLQSGLPRPLLRALGPMRISTIERLTRRFTGPGLVDGVLSLVNSEPDRPTDTPAPASVPWWRDAVFYQVYPRSFADSDGDGIGDIRGIIDHLDHLADLGVDCVWLSPIFASPNEDMGYDISDYRAVMDEMGTLDDVDDLIRGCHERGMRIILDLVVNHTSDRHEWFERAVADPDGPYGSYYFLEPGDPARPPNNWTSFFSGPAWRWIPEARRWALHLFADGQVDLRWDTPAVRDEVADIVQWWLARGIDGFRLDVINYISKPEGLPDGNPFVGELMGFTGVEHYFYGPRLGEFLRGLRADGFTRRAAPASTVRRRLPDGSLGDPQTPDEVGVMVGETPGVGIELGRMLSGSDRGELDLVFNFDVLDTPGHTRWDDYDFDPDYLKDYYRRYLEGIGEGDWIAVFLDNHDNPRMLSKLAGGAESDPAVRTAVGRLLATVQLTMRGTPFLFQGQELAAVDQNFTRLDQLRDVESINRYEELRAAGKGPHDAWAEIIAGSRDHARVPMRWSPEGGFTSGTPWLEGSDDALGFSAAEQVLDDASVYSWHKKLIGLRRANPALTRGTLTWLRPGVKGYLAYIREADGEAFLVECNASPGPRRRPKVAGDWEPILGGPRAETMTPWESTVSRRIR</sequence>
<dbReference type="InterPro" id="IPR017853">
    <property type="entry name" value="GH"/>
</dbReference>
<comment type="similarity">
    <text evidence="1">Belongs to the glycosyl hydrolase 13 family.</text>
</comment>
<name>A0A1Q2CKU5_9ACTN</name>
<dbReference type="Gene3D" id="3.20.20.80">
    <property type="entry name" value="Glycosidases"/>
    <property type="match status" value="1"/>
</dbReference>
<dbReference type="Proteomes" id="UP000188145">
    <property type="component" value="Chromosome"/>
</dbReference>
<accession>A0A1Q2CKU5</accession>
<dbReference type="GO" id="GO:0004556">
    <property type="term" value="F:alpha-amylase activity"/>
    <property type="evidence" value="ECO:0007669"/>
    <property type="project" value="TreeGrafter"/>
</dbReference>
<dbReference type="KEGG" id="tes:BW730_03505"/>
<dbReference type="EMBL" id="CP019606">
    <property type="protein sequence ID" value="AQP46733.1"/>
    <property type="molecule type" value="Genomic_DNA"/>
</dbReference>
<gene>
    <name evidence="3" type="ORF">BW730_03505</name>
</gene>
<dbReference type="Pfam" id="PF00128">
    <property type="entry name" value="Alpha-amylase"/>
    <property type="match status" value="1"/>
</dbReference>
<dbReference type="SUPFAM" id="SSF51445">
    <property type="entry name" value="(Trans)glycosidases"/>
    <property type="match status" value="1"/>
</dbReference>
<dbReference type="AlphaFoldDB" id="A0A1Q2CKU5"/>
<dbReference type="InterPro" id="IPR006047">
    <property type="entry name" value="GH13_cat_dom"/>
</dbReference>
<evidence type="ECO:0000313" key="4">
    <source>
        <dbReference type="Proteomes" id="UP000188145"/>
    </source>
</evidence>
<evidence type="ECO:0000259" key="2">
    <source>
        <dbReference type="SMART" id="SM00642"/>
    </source>
</evidence>
<dbReference type="STRING" id="1332264.BW730_03505"/>
<keyword evidence="4" id="KW-1185">Reference proteome</keyword>
<dbReference type="PANTHER" id="PTHR10357">
    <property type="entry name" value="ALPHA-AMYLASE FAMILY MEMBER"/>
    <property type="match status" value="1"/>
</dbReference>
<protein>
    <recommendedName>
        <fullName evidence="2">Glycosyl hydrolase family 13 catalytic domain-containing protein</fullName>
    </recommendedName>
</protein>
<dbReference type="Gene3D" id="3.90.400.10">
    <property type="entry name" value="Oligo-1,6-glucosidase, Domain 2"/>
    <property type="match status" value="1"/>
</dbReference>
<dbReference type="OrthoDB" id="9043248at2"/>
<evidence type="ECO:0000313" key="3">
    <source>
        <dbReference type="EMBL" id="AQP46733.1"/>
    </source>
</evidence>
<reference evidence="4" key="1">
    <citation type="submission" date="2017-02" db="EMBL/GenBank/DDBJ databases">
        <title>Tessaracoccus aquaemaris sp. nov., isolated from the intestine of a Korean rockfish, Sebastes schlegelii, in a marine aquaculture pond.</title>
        <authorList>
            <person name="Tak E.J."/>
            <person name="Bae J.-W."/>
        </authorList>
    </citation>
    <scope>NUCLEOTIDE SEQUENCE [LARGE SCALE GENOMIC DNA]</scope>
    <source>
        <strain evidence="4">NSG39</strain>
    </source>
</reference>
<organism evidence="3 4">
    <name type="scientific">Tessaracoccus aquimaris</name>
    <dbReference type="NCBI Taxonomy" id="1332264"/>
    <lineage>
        <taxon>Bacteria</taxon>
        <taxon>Bacillati</taxon>
        <taxon>Actinomycetota</taxon>
        <taxon>Actinomycetes</taxon>
        <taxon>Propionibacteriales</taxon>
        <taxon>Propionibacteriaceae</taxon>
        <taxon>Tessaracoccus</taxon>
    </lineage>
</organism>
<dbReference type="SMART" id="SM00642">
    <property type="entry name" value="Aamy"/>
    <property type="match status" value="1"/>
</dbReference>
<feature type="domain" description="Glycosyl hydrolase family 13 catalytic" evidence="2">
    <location>
        <begin position="96"/>
        <end position="529"/>
    </location>
</feature>